<comment type="caution">
    <text evidence="11">The sequence shown here is derived from an EMBL/GenBank/DDBJ whole genome shotgun (WGS) entry which is preliminary data.</text>
</comment>
<dbReference type="InterPro" id="IPR025966">
    <property type="entry name" value="OppC_N"/>
</dbReference>
<feature type="transmembrane region" description="Helical" evidence="9">
    <location>
        <begin position="261"/>
        <end position="283"/>
    </location>
</feature>
<dbReference type="AlphaFoldDB" id="A0A4R1KIF8"/>
<evidence type="ECO:0000259" key="10">
    <source>
        <dbReference type="PROSITE" id="PS50928"/>
    </source>
</evidence>
<dbReference type="InterPro" id="IPR050366">
    <property type="entry name" value="BP-dependent_transpt_permease"/>
</dbReference>
<proteinExistence type="inferred from homology"/>
<dbReference type="GO" id="GO:0055085">
    <property type="term" value="P:transmembrane transport"/>
    <property type="evidence" value="ECO:0007669"/>
    <property type="project" value="InterPro"/>
</dbReference>
<dbReference type="PANTHER" id="PTHR43386:SF5">
    <property type="entry name" value="PUTRESCINE EXPORT SYSTEM PERMEASE PROTEIN SAPC"/>
    <property type="match status" value="1"/>
</dbReference>
<comment type="subcellular location">
    <subcellularLocation>
        <location evidence="1">Cell inner membrane</location>
        <topology evidence="1">Multi-pass membrane protein</topology>
    </subcellularLocation>
    <subcellularLocation>
        <location evidence="9">Cell membrane</location>
        <topology evidence="9">Multi-pass membrane protein</topology>
    </subcellularLocation>
</comment>
<evidence type="ECO:0000256" key="3">
    <source>
        <dbReference type="ARBA" id="ARBA00022475"/>
    </source>
</evidence>
<dbReference type="SUPFAM" id="SSF161098">
    <property type="entry name" value="MetI-like"/>
    <property type="match status" value="1"/>
</dbReference>
<feature type="transmembrane region" description="Helical" evidence="9">
    <location>
        <begin position="143"/>
        <end position="168"/>
    </location>
</feature>
<evidence type="ECO:0000313" key="11">
    <source>
        <dbReference type="EMBL" id="TCK63923.1"/>
    </source>
</evidence>
<evidence type="ECO:0000256" key="7">
    <source>
        <dbReference type="ARBA" id="ARBA00023136"/>
    </source>
</evidence>
<organism evidence="11 12">
    <name type="scientific">Celerinatantimonas diazotrophica</name>
    <dbReference type="NCBI Taxonomy" id="412034"/>
    <lineage>
        <taxon>Bacteria</taxon>
        <taxon>Pseudomonadati</taxon>
        <taxon>Pseudomonadota</taxon>
        <taxon>Gammaproteobacteria</taxon>
        <taxon>Celerinatantimonadaceae</taxon>
        <taxon>Celerinatantimonas</taxon>
    </lineage>
</organism>
<dbReference type="Pfam" id="PF12911">
    <property type="entry name" value="OppC_N"/>
    <property type="match status" value="1"/>
</dbReference>
<evidence type="ECO:0000256" key="2">
    <source>
        <dbReference type="ARBA" id="ARBA00022448"/>
    </source>
</evidence>
<keyword evidence="4" id="KW-0997">Cell inner membrane</keyword>
<evidence type="ECO:0000256" key="6">
    <source>
        <dbReference type="ARBA" id="ARBA00022989"/>
    </source>
</evidence>
<dbReference type="GO" id="GO:0005886">
    <property type="term" value="C:plasma membrane"/>
    <property type="evidence" value="ECO:0007669"/>
    <property type="project" value="UniProtKB-SubCell"/>
</dbReference>
<comment type="similarity">
    <text evidence="8">Belongs to the binding-protein-dependent transport system permease family. OppBC subfamily.</text>
</comment>
<dbReference type="InterPro" id="IPR035906">
    <property type="entry name" value="MetI-like_sf"/>
</dbReference>
<keyword evidence="2 9" id="KW-0813">Transport</keyword>
<dbReference type="Proteomes" id="UP000295565">
    <property type="component" value="Unassembled WGS sequence"/>
</dbReference>
<reference evidence="11 12" key="1">
    <citation type="submission" date="2019-03" db="EMBL/GenBank/DDBJ databases">
        <title>Genomic Encyclopedia of Type Strains, Phase IV (KMG-IV): sequencing the most valuable type-strain genomes for metagenomic binning, comparative biology and taxonomic classification.</title>
        <authorList>
            <person name="Goeker M."/>
        </authorList>
    </citation>
    <scope>NUCLEOTIDE SEQUENCE [LARGE SCALE GENOMIC DNA]</scope>
    <source>
        <strain evidence="11 12">DSM 18577</strain>
    </source>
</reference>
<feature type="transmembrane region" description="Helical" evidence="9">
    <location>
        <begin position="97"/>
        <end position="123"/>
    </location>
</feature>
<dbReference type="OrthoDB" id="9805884at2"/>
<feature type="transmembrane region" description="Helical" evidence="9">
    <location>
        <begin position="223"/>
        <end position="241"/>
    </location>
</feature>
<evidence type="ECO:0000256" key="1">
    <source>
        <dbReference type="ARBA" id="ARBA00004429"/>
    </source>
</evidence>
<keyword evidence="5 9" id="KW-0812">Transmembrane</keyword>
<keyword evidence="3" id="KW-1003">Cell membrane</keyword>
<evidence type="ECO:0000256" key="9">
    <source>
        <dbReference type="RuleBase" id="RU363032"/>
    </source>
</evidence>
<evidence type="ECO:0000313" key="12">
    <source>
        <dbReference type="Proteomes" id="UP000295565"/>
    </source>
</evidence>
<feature type="transmembrane region" description="Helical" evidence="9">
    <location>
        <begin position="29"/>
        <end position="52"/>
    </location>
</feature>
<protein>
    <submittedName>
        <fullName evidence="11">Cationic peptide transport system permease protein</fullName>
    </submittedName>
</protein>
<dbReference type="PROSITE" id="PS50928">
    <property type="entry name" value="ABC_TM1"/>
    <property type="match status" value="1"/>
</dbReference>
<keyword evidence="6 9" id="KW-1133">Transmembrane helix</keyword>
<dbReference type="EMBL" id="SMGD01000001">
    <property type="protein sequence ID" value="TCK63923.1"/>
    <property type="molecule type" value="Genomic_DNA"/>
</dbReference>
<gene>
    <name evidence="11" type="ORF">EV690_0037</name>
</gene>
<keyword evidence="7 9" id="KW-0472">Membrane</keyword>
<evidence type="ECO:0000256" key="8">
    <source>
        <dbReference type="ARBA" id="ARBA00024202"/>
    </source>
</evidence>
<evidence type="ECO:0000256" key="5">
    <source>
        <dbReference type="ARBA" id="ARBA00022692"/>
    </source>
</evidence>
<dbReference type="InterPro" id="IPR000515">
    <property type="entry name" value="MetI-like"/>
</dbReference>
<dbReference type="PANTHER" id="PTHR43386">
    <property type="entry name" value="OLIGOPEPTIDE TRANSPORT SYSTEM PERMEASE PROTEIN APPC"/>
    <property type="match status" value="1"/>
</dbReference>
<evidence type="ECO:0000256" key="4">
    <source>
        <dbReference type="ARBA" id="ARBA00022519"/>
    </source>
</evidence>
<accession>A0A4R1KIF8</accession>
<dbReference type="Gene3D" id="1.10.3720.10">
    <property type="entry name" value="MetI-like"/>
    <property type="match status" value="1"/>
</dbReference>
<dbReference type="RefSeq" id="WP_131910926.1">
    <property type="nucleotide sequence ID" value="NZ_OU594967.1"/>
</dbReference>
<name>A0A4R1KIF8_9GAMM</name>
<sequence length="296" mass="32194">MSNSNNIFAEEYIPSTPVRIWRNFHNNRLAMIAFWILLVFIVLAIAGPYLVIHPINQMSSHLLIPPSWDDLGSMEHFLGTDDLGRDVLSRLIYGTQLTFGGALLVILIALFIGVPVGILAGVTRGFKSSVLHHLMDTTLSIPSLLLALLFVSLMGMGLETTLLAVTLAQIPKFIRSTFSAVVEQMQKEYLMAIKLDGASHFHILKYGILPNILETIVSQTTRALSSAILDIAALGFIGIGAQPPLPEWGAMMSASRDLLLVAPWTVTLPGIAMVICILSVNVVGEGLRQALNEGIE</sequence>
<keyword evidence="12" id="KW-1185">Reference proteome</keyword>
<feature type="domain" description="ABC transmembrane type-1" evidence="10">
    <location>
        <begin position="95"/>
        <end position="284"/>
    </location>
</feature>
<dbReference type="Pfam" id="PF00528">
    <property type="entry name" value="BPD_transp_1"/>
    <property type="match status" value="1"/>
</dbReference>
<dbReference type="CDD" id="cd06261">
    <property type="entry name" value="TM_PBP2"/>
    <property type="match status" value="1"/>
</dbReference>